<sequence>MEYTKVIHRAKSTSLAESSASKGNPSSKATSTPITSGRSRFPIPTLSSPLGPSTSSRNKRPNTSLNLLSSSPPFSSPIASRRHIHPFPPLPPLDFDVGESSDGEDGLMPGSSADDNEVIVLDDPPVSPALNTSSQVQESMRKVHVIWWIKGTVELIHTFLPVPVGSGLQLQSHRACLGERGVEKIGTFERYIVRKNKWNRCSWEDEIYTHYGECIAIKGDDVPHPKDWEDWVTTLVT</sequence>
<proteinExistence type="predicted"/>
<dbReference type="EMBL" id="JAUEPT010000034">
    <property type="protein sequence ID" value="KAK0440371.1"/>
    <property type="molecule type" value="Genomic_DNA"/>
</dbReference>
<feature type="compositionally biased region" description="Basic residues" evidence="1">
    <location>
        <begin position="1"/>
        <end position="11"/>
    </location>
</feature>
<feature type="compositionally biased region" description="Polar residues" evidence="1">
    <location>
        <begin position="12"/>
        <end position="38"/>
    </location>
</feature>
<keyword evidence="3" id="KW-1185">Reference proteome</keyword>
<comment type="caution">
    <text evidence="2">The sequence shown here is derived from an EMBL/GenBank/DDBJ whole genome shotgun (WGS) entry which is preliminary data.</text>
</comment>
<dbReference type="Proteomes" id="UP001175226">
    <property type="component" value="Unassembled WGS sequence"/>
</dbReference>
<reference evidence="2" key="1">
    <citation type="submission" date="2023-06" db="EMBL/GenBank/DDBJ databases">
        <authorList>
            <consortium name="Lawrence Berkeley National Laboratory"/>
            <person name="Ahrendt S."/>
            <person name="Sahu N."/>
            <person name="Indic B."/>
            <person name="Wong-Bajracharya J."/>
            <person name="Merenyi Z."/>
            <person name="Ke H.-M."/>
            <person name="Monk M."/>
            <person name="Kocsube S."/>
            <person name="Drula E."/>
            <person name="Lipzen A."/>
            <person name="Balint B."/>
            <person name="Henrissat B."/>
            <person name="Andreopoulos B."/>
            <person name="Martin F.M."/>
            <person name="Harder C.B."/>
            <person name="Rigling D."/>
            <person name="Ford K.L."/>
            <person name="Foster G.D."/>
            <person name="Pangilinan J."/>
            <person name="Papanicolaou A."/>
            <person name="Barry K."/>
            <person name="LaButti K."/>
            <person name="Viragh M."/>
            <person name="Koriabine M."/>
            <person name="Yan M."/>
            <person name="Riley R."/>
            <person name="Champramary S."/>
            <person name="Plett K.L."/>
            <person name="Tsai I.J."/>
            <person name="Slot J."/>
            <person name="Sipos G."/>
            <person name="Plett J."/>
            <person name="Nagy L.G."/>
            <person name="Grigoriev I.V."/>
        </authorList>
    </citation>
    <scope>NUCLEOTIDE SEQUENCE</scope>
    <source>
        <strain evidence="2">FPL87.14</strain>
    </source>
</reference>
<feature type="region of interest" description="Disordered" evidence="1">
    <location>
        <begin position="1"/>
        <end position="114"/>
    </location>
</feature>
<feature type="compositionally biased region" description="Acidic residues" evidence="1">
    <location>
        <begin position="96"/>
        <end position="105"/>
    </location>
</feature>
<organism evidence="2 3">
    <name type="scientific">Armillaria borealis</name>
    <dbReference type="NCBI Taxonomy" id="47425"/>
    <lineage>
        <taxon>Eukaryota</taxon>
        <taxon>Fungi</taxon>
        <taxon>Dikarya</taxon>
        <taxon>Basidiomycota</taxon>
        <taxon>Agaricomycotina</taxon>
        <taxon>Agaricomycetes</taxon>
        <taxon>Agaricomycetidae</taxon>
        <taxon>Agaricales</taxon>
        <taxon>Marasmiineae</taxon>
        <taxon>Physalacriaceae</taxon>
        <taxon>Armillaria</taxon>
    </lineage>
</organism>
<accession>A0AA39MML8</accession>
<gene>
    <name evidence="2" type="ORF">EV421DRAFT_1905512</name>
</gene>
<evidence type="ECO:0000313" key="2">
    <source>
        <dbReference type="EMBL" id="KAK0440371.1"/>
    </source>
</evidence>
<dbReference type="AlphaFoldDB" id="A0AA39MML8"/>
<protein>
    <submittedName>
        <fullName evidence="2">Uncharacterized protein</fullName>
    </submittedName>
</protein>
<evidence type="ECO:0000313" key="3">
    <source>
        <dbReference type="Proteomes" id="UP001175226"/>
    </source>
</evidence>
<name>A0AA39MML8_9AGAR</name>
<feature type="compositionally biased region" description="Low complexity" evidence="1">
    <location>
        <begin position="42"/>
        <end position="56"/>
    </location>
</feature>
<evidence type="ECO:0000256" key="1">
    <source>
        <dbReference type="SAM" id="MobiDB-lite"/>
    </source>
</evidence>
<feature type="compositionally biased region" description="Low complexity" evidence="1">
    <location>
        <begin position="64"/>
        <end position="77"/>
    </location>
</feature>